<feature type="region of interest" description="Disordered" evidence="5">
    <location>
        <begin position="432"/>
        <end position="460"/>
    </location>
</feature>
<accession>A0A7R9A8Q6</accession>
<keyword evidence="2 4" id="KW-0238">DNA-binding</keyword>
<keyword evidence="3 4" id="KW-0539">Nucleus</keyword>
<dbReference type="Pfam" id="PF00505">
    <property type="entry name" value="HMG_box"/>
    <property type="match status" value="1"/>
</dbReference>
<feature type="DNA-binding region" description="HMG box" evidence="4">
    <location>
        <begin position="101"/>
        <end position="169"/>
    </location>
</feature>
<dbReference type="PROSITE" id="PS50118">
    <property type="entry name" value="HMG_BOX_2"/>
    <property type="match status" value="2"/>
</dbReference>
<feature type="domain" description="HMG box" evidence="6">
    <location>
        <begin position="101"/>
        <end position="169"/>
    </location>
</feature>
<evidence type="ECO:0000256" key="1">
    <source>
        <dbReference type="ARBA" id="ARBA00004123"/>
    </source>
</evidence>
<comment type="subcellular location">
    <subcellularLocation>
        <location evidence="1">Nucleus</location>
    </subcellularLocation>
</comment>
<evidence type="ECO:0000313" key="8">
    <source>
        <dbReference type="Proteomes" id="UP000677054"/>
    </source>
</evidence>
<reference evidence="7" key="1">
    <citation type="submission" date="2020-11" db="EMBL/GenBank/DDBJ databases">
        <authorList>
            <person name="Tran Van P."/>
        </authorList>
    </citation>
    <scope>NUCLEOTIDE SEQUENCE</scope>
</reference>
<evidence type="ECO:0000256" key="2">
    <source>
        <dbReference type="ARBA" id="ARBA00023125"/>
    </source>
</evidence>
<dbReference type="GO" id="GO:0005634">
    <property type="term" value="C:nucleus"/>
    <property type="evidence" value="ECO:0007669"/>
    <property type="project" value="UniProtKB-SubCell"/>
</dbReference>
<protein>
    <recommendedName>
        <fullName evidence="6">HMG box domain-containing protein</fullName>
    </recommendedName>
</protein>
<dbReference type="Proteomes" id="UP000677054">
    <property type="component" value="Unassembled WGS sequence"/>
</dbReference>
<proteinExistence type="predicted"/>
<gene>
    <name evidence="7" type="ORF">DSTB1V02_LOCUS9300</name>
</gene>
<evidence type="ECO:0000256" key="3">
    <source>
        <dbReference type="ARBA" id="ARBA00023242"/>
    </source>
</evidence>
<dbReference type="SMART" id="SM00398">
    <property type="entry name" value="HMG"/>
    <property type="match status" value="4"/>
</dbReference>
<organism evidence="7">
    <name type="scientific">Darwinula stevensoni</name>
    <dbReference type="NCBI Taxonomy" id="69355"/>
    <lineage>
        <taxon>Eukaryota</taxon>
        <taxon>Metazoa</taxon>
        <taxon>Ecdysozoa</taxon>
        <taxon>Arthropoda</taxon>
        <taxon>Crustacea</taxon>
        <taxon>Oligostraca</taxon>
        <taxon>Ostracoda</taxon>
        <taxon>Podocopa</taxon>
        <taxon>Podocopida</taxon>
        <taxon>Darwinulocopina</taxon>
        <taxon>Darwinuloidea</taxon>
        <taxon>Darwinulidae</taxon>
        <taxon>Darwinula</taxon>
    </lineage>
</organism>
<evidence type="ECO:0000256" key="4">
    <source>
        <dbReference type="PROSITE-ProRule" id="PRU00267"/>
    </source>
</evidence>
<name>A0A7R9A8Q6_9CRUS</name>
<keyword evidence="8" id="KW-1185">Reference proteome</keyword>
<evidence type="ECO:0000259" key="6">
    <source>
        <dbReference type="PROSITE" id="PS50118"/>
    </source>
</evidence>
<evidence type="ECO:0000313" key="7">
    <source>
        <dbReference type="EMBL" id="CAD7249505.1"/>
    </source>
</evidence>
<dbReference type="SUPFAM" id="SSF47095">
    <property type="entry name" value="HMG-box"/>
    <property type="match status" value="3"/>
</dbReference>
<dbReference type="Gene3D" id="1.10.30.10">
    <property type="entry name" value="High mobility group box domain"/>
    <property type="match status" value="3"/>
</dbReference>
<dbReference type="EMBL" id="LR901847">
    <property type="protein sequence ID" value="CAD7249505.1"/>
    <property type="molecule type" value="Genomic_DNA"/>
</dbReference>
<feature type="domain" description="HMG box" evidence="6">
    <location>
        <begin position="282"/>
        <end position="348"/>
    </location>
</feature>
<dbReference type="PANTHER" id="PTHR46318">
    <property type="entry name" value="UPSTREAM BINDING TRANSCRIPTION FACTOR"/>
    <property type="match status" value="1"/>
</dbReference>
<feature type="compositionally biased region" description="Basic and acidic residues" evidence="5">
    <location>
        <begin position="89"/>
        <end position="101"/>
    </location>
</feature>
<evidence type="ECO:0000256" key="5">
    <source>
        <dbReference type="SAM" id="MobiDB-lite"/>
    </source>
</evidence>
<dbReference type="InterPro" id="IPR036910">
    <property type="entry name" value="HMG_box_dom_sf"/>
</dbReference>
<dbReference type="InterPro" id="IPR051762">
    <property type="entry name" value="UBF1"/>
</dbReference>
<dbReference type="PANTHER" id="PTHR46318:SF3">
    <property type="entry name" value="UPSTREAM BINDING TRANSCRIPTION FACTOR"/>
    <property type="match status" value="1"/>
</dbReference>
<feature type="DNA-binding region" description="HMG box" evidence="4">
    <location>
        <begin position="282"/>
        <end position="348"/>
    </location>
</feature>
<sequence length="524" mass="61692">MEEWKDEELLELLEVVLDHVDPSDGRTYSRSFESIQWDEVYLEGRTVEECREKVKEVMKNVRKHRTMQEILADAKEGIANGSLLKKKNKQNDSARKHPDFPKKPLSSYMLYYMDRKVKILQENPGASMIEVTKIIADKFKALSAKKREKYDRLAEQLRAEYQEKLKEFYEMHPEEKRGTKRSHLPPPPKTPFQIYQAEKLEKNADPGMTHAEFHDLSRRMYDGLKTKRKVKYIMKAREGLVQYVKELSVHNALFPEDAIPSIKNILNSEERKMLEEWKGKPATPPNSGYSYFSRMMLDNEEVKKLPNKQRMQEISKFWKELSDEERAIYTNRALQLREEYKLLYASYLESKEETLDDLLIPPPSKKSKTTAASKESHFLKTPEYFYAFAKGAQFKEEFPTLSPHELRMLVLEHFASLSNKKKLKYEALAREQVKETGRRKERNQGALNHEDGHQPPNSARGLFMEEYKKSHPEASRETLLKQWKDLQAKDKKAYKEKWESLRSQLSAVFSHFLDHNEDAGEEQE</sequence>
<dbReference type="AlphaFoldDB" id="A0A7R9A8Q6"/>
<dbReference type="OrthoDB" id="1919336at2759"/>
<dbReference type="InterPro" id="IPR009071">
    <property type="entry name" value="HMG_box_dom"/>
</dbReference>
<feature type="region of interest" description="Disordered" evidence="5">
    <location>
        <begin position="81"/>
        <end position="101"/>
    </location>
</feature>
<dbReference type="EMBL" id="CAJPEV010002330">
    <property type="protein sequence ID" value="CAG0896551.1"/>
    <property type="molecule type" value="Genomic_DNA"/>
</dbReference>
<dbReference type="GO" id="GO:0003677">
    <property type="term" value="F:DNA binding"/>
    <property type="evidence" value="ECO:0007669"/>
    <property type="project" value="UniProtKB-UniRule"/>
</dbReference>